<accession>A0A9D2QUB7</accession>
<evidence type="ECO:0000256" key="2">
    <source>
        <dbReference type="ARBA" id="ARBA00022448"/>
    </source>
</evidence>
<evidence type="ECO:0000313" key="7">
    <source>
        <dbReference type="Proteomes" id="UP000823892"/>
    </source>
</evidence>
<dbReference type="Gene3D" id="3.40.50.300">
    <property type="entry name" value="P-loop containing nucleotide triphosphate hydrolases"/>
    <property type="match status" value="1"/>
</dbReference>
<dbReference type="InterPro" id="IPR050763">
    <property type="entry name" value="ABC_transporter_ATP-binding"/>
</dbReference>
<feature type="domain" description="ABC transporter" evidence="5">
    <location>
        <begin position="23"/>
        <end position="73"/>
    </location>
</feature>
<dbReference type="Pfam" id="PF00005">
    <property type="entry name" value="ABC_tran"/>
    <property type="match status" value="1"/>
</dbReference>
<dbReference type="PANTHER" id="PTHR42711:SF5">
    <property type="entry name" value="ABC TRANSPORTER ATP-BINDING PROTEIN NATA"/>
    <property type="match status" value="1"/>
</dbReference>
<evidence type="ECO:0000256" key="4">
    <source>
        <dbReference type="ARBA" id="ARBA00022840"/>
    </source>
</evidence>
<keyword evidence="3" id="KW-0547">Nucleotide-binding</keyword>
<dbReference type="PANTHER" id="PTHR42711">
    <property type="entry name" value="ABC TRANSPORTER ATP-BINDING PROTEIN"/>
    <property type="match status" value="1"/>
</dbReference>
<dbReference type="EMBL" id="DWUY01000090">
    <property type="protein sequence ID" value="HJD28188.1"/>
    <property type="molecule type" value="Genomic_DNA"/>
</dbReference>
<evidence type="ECO:0000313" key="6">
    <source>
        <dbReference type="EMBL" id="HJD28188.1"/>
    </source>
</evidence>
<protein>
    <submittedName>
        <fullName evidence="6">ATP-binding cassette domain-containing protein</fullName>
    </submittedName>
</protein>
<dbReference type="GO" id="GO:0016887">
    <property type="term" value="F:ATP hydrolysis activity"/>
    <property type="evidence" value="ECO:0007669"/>
    <property type="project" value="InterPro"/>
</dbReference>
<dbReference type="SUPFAM" id="SSF52540">
    <property type="entry name" value="P-loop containing nucleoside triphosphate hydrolases"/>
    <property type="match status" value="1"/>
</dbReference>
<reference evidence="6" key="2">
    <citation type="submission" date="2021-04" db="EMBL/GenBank/DDBJ databases">
        <authorList>
            <person name="Gilroy R."/>
        </authorList>
    </citation>
    <scope>NUCLEOTIDE SEQUENCE</scope>
    <source>
        <strain evidence="6">ChiBcec6-4105</strain>
    </source>
</reference>
<comment type="similarity">
    <text evidence="1">Belongs to the ABC transporter superfamily.</text>
</comment>
<dbReference type="Proteomes" id="UP000823892">
    <property type="component" value="Unassembled WGS sequence"/>
</dbReference>
<evidence type="ECO:0000256" key="3">
    <source>
        <dbReference type="ARBA" id="ARBA00022741"/>
    </source>
</evidence>
<name>A0A9D2QUB7_9FIRM</name>
<evidence type="ECO:0000256" key="1">
    <source>
        <dbReference type="ARBA" id="ARBA00005417"/>
    </source>
</evidence>
<keyword evidence="2" id="KW-0813">Transport</keyword>
<dbReference type="InterPro" id="IPR027417">
    <property type="entry name" value="P-loop_NTPase"/>
</dbReference>
<dbReference type="InterPro" id="IPR003439">
    <property type="entry name" value="ABC_transporter-like_ATP-bd"/>
</dbReference>
<comment type="caution">
    <text evidence="6">The sequence shown here is derived from an EMBL/GenBank/DDBJ whole genome shotgun (WGS) entry which is preliminary data.</text>
</comment>
<dbReference type="AlphaFoldDB" id="A0A9D2QUB7"/>
<proteinExistence type="inferred from homology"/>
<sequence length="79" mass="8456">MSKPTLSITVSGIKKTYADRPVLENLTFTVPKGSIYTLLGSNGAGKTTTIRILTTQIPADKGEVEIEGYSVSKKLPLLC</sequence>
<organism evidence="6 7">
    <name type="scientific">Candidatus Blautia avicola</name>
    <dbReference type="NCBI Taxonomy" id="2838483"/>
    <lineage>
        <taxon>Bacteria</taxon>
        <taxon>Bacillati</taxon>
        <taxon>Bacillota</taxon>
        <taxon>Clostridia</taxon>
        <taxon>Lachnospirales</taxon>
        <taxon>Lachnospiraceae</taxon>
        <taxon>Blautia</taxon>
    </lineage>
</organism>
<reference evidence="6" key="1">
    <citation type="journal article" date="2021" name="PeerJ">
        <title>Extensive microbial diversity within the chicken gut microbiome revealed by metagenomics and culture.</title>
        <authorList>
            <person name="Gilroy R."/>
            <person name="Ravi A."/>
            <person name="Getino M."/>
            <person name="Pursley I."/>
            <person name="Horton D.L."/>
            <person name="Alikhan N.F."/>
            <person name="Baker D."/>
            <person name="Gharbi K."/>
            <person name="Hall N."/>
            <person name="Watson M."/>
            <person name="Adriaenssens E.M."/>
            <person name="Foster-Nyarko E."/>
            <person name="Jarju S."/>
            <person name="Secka A."/>
            <person name="Antonio M."/>
            <person name="Oren A."/>
            <person name="Chaudhuri R.R."/>
            <person name="La Ragione R."/>
            <person name="Hildebrand F."/>
            <person name="Pallen M.J."/>
        </authorList>
    </citation>
    <scope>NUCLEOTIDE SEQUENCE</scope>
    <source>
        <strain evidence="6">ChiBcec6-4105</strain>
    </source>
</reference>
<evidence type="ECO:0000259" key="5">
    <source>
        <dbReference type="Pfam" id="PF00005"/>
    </source>
</evidence>
<keyword evidence="4 6" id="KW-0067">ATP-binding</keyword>
<dbReference type="GO" id="GO:0005524">
    <property type="term" value="F:ATP binding"/>
    <property type="evidence" value="ECO:0007669"/>
    <property type="project" value="UniProtKB-KW"/>
</dbReference>
<gene>
    <name evidence="6" type="ORF">H9914_04210</name>
</gene>